<dbReference type="AlphaFoldDB" id="A0A0V0XEL7"/>
<organism evidence="2 3">
    <name type="scientific">Trichinella pseudospiralis</name>
    <name type="common">Parasitic roundworm</name>
    <dbReference type="NCBI Taxonomy" id="6337"/>
    <lineage>
        <taxon>Eukaryota</taxon>
        <taxon>Metazoa</taxon>
        <taxon>Ecdysozoa</taxon>
        <taxon>Nematoda</taxon>
        <taxon>Enoplea</taxon>
        <taxon>Dorylaimia</taxon>
        <taxon>Trichinellida</taxon>
        <taxon>Trichinellidae</taxon>
        <taxon>Trichinella</taxon>
    </lineage>
</organism>
<proteinExistence type="predicted"/>
<reference evidence="2 3" key="1">
    <citation type="submission" date="2015-01" db="EMBL/GenBank/DDBJ databases">
        <title>Evolution of Trichinella species and genotypes.</title>
        <authorList>
            <person name="Korhonen P.K."/>
            <person name="Edoardo P."/>
            <person name="Giuseppe L.R."/>
            <person name="Gasser R.B."/>
        </authorList>
    </citation>
    <scope>NUCLEOTIDE SEQUENCE [LARGE SCALE GENOMIC DNA]</scope>
    <source>
        <strain evidence="2">ISS141</strain>
    </source>
</reference>
<dbReference type="EMBL" id="JYDU01000379">
    <property type="protein sequence ID" value="KRX86428.1"/>
    <property type="molecule type" value="Genomic_DNA"/>
</dbReference>
<protein>
    <submittedName>
        <fullName evidence="2">Uncharacterized protein</fullName>
    </submittedName>
</protein>
<name>A0A0V0XEL7_TRIPS</name>
<evidence type="ECO:0000256" key="1">
    <source>
        <dbReference type="SAM" id="MobiDB-lite"/>
    </source>
</evidence>
<gene>
    <name evidence="2" type="ORF">T4E_10337</name>
</gene>
<feature type="region of interest" description="Disordered" evidence="1">
    <location>
        <begin position="67"/>
        <end position="89"/>
    </location>
</feature>
<comment type="caution">
    <text evidence="2">The sequence shown here is derived from an EMBL/GenBank/DDBJ whole genome shotgun (WGS) entry which is preliminary data.</text>
</comment>
<evidence type="ECO:0000313" key="3">
    <source>
        <dbReference type="Proteomes" id="UP000054815"/>
    </source>
</evidence>
<sequence length="177" mass="18799">MTGLQAFIADTLFPQQAGSGLVVSVQESLAASRIVVAFTERANALYERASNRSGLLRCSSLGRTLPSLGRRSGTASLPAVGRTPGNSAGCHQTQVQFRPSGPRPPCNARGNFSFSPGSLRASLIGSSPTWGSFPIAVRHLKCLVNSSTKDWMHCRTISRHAGAFHNAKKCARATIFS</sequence>
<evidence type="ECO:0000313" key="2">
    <source>
        <dbReference type="EMBL" id="KRX86428.1"/>
    </source>
</evidence>
<accession>A0A0V0XEL7</accession>
<dbReference type="Proteomes" id="UP000054815">
    <property type="component" value="Unassembled WGS sequence"/>
</dbReference>